<name>A0AAD9M385_9PEZI</name>
<evidence type="ECO:0000313" key="1">
    <source>
        <dbReference type="EMBL" id="KAK2032621.1"/>
    </source>
</evidence>
<gene>
    <name evidence="1" type="ORF">LX32DRAFT_182185</name>
</gene>
<dbReference type="Proteomes" id="UP001232148">
    <property type="component" value="Unassembled WGS sequence"/>
</dbReference>
<evidence type="ECO:0000313" key="2">
    <source>
        <dbReference type="Proteomes" id="UP001232148"/>
    </source>
</evidence>
<proteinExistence type="predicted"/>
<accession>A0AAD9M385</accession>
<sequence length="676" mass="77605">MPPSRPAARCCRAVQQQIRAPLDNLWITDGMLASAFERYCHVSRVARRKSSSVPGPLESRRRLGKRKMTDLHMNTQPTLPSWAIDFPPDLRQWTWQPPTQRSSEENRVLQSQQRQFVPWKLSQWWTNMVEPKGEESDTTKVESRPEIEFHNQLSKARAAVTASTSNAIDAAYFKFIGGLQHDLELGKLDPKVVDAAVSTFPSSLIGTGVDSEVVNACIEMFLSAVVNGITSSKVLGPSEFDASLWNHVLHQISQLPANDATTILFKATLDAIPLDYVDDAHKTIIAAVQTLAVCHSPESRRAADIGASLHRLSSTDHGMLLEEMETAVYEGSAAFEEEHRRKARFLWLQTLAHMPHVDTNYLLDACVRSTYFDRKALSVSRDLSRLLIQQWTSRGYLWKHKAIEALWNRDSSRRADLNFASLVTHICSLEPGGDRDNRRVALLMSLFRALRRLGRERELMTSLQRYCEARNKLPILPFKNLAMASRDHKIALELFMLLDTHANKLKFRFERQWNWADWSTAYYKSMIEDDSISTAVIWRVFEFGVWTTLNNPVQQAMLLRRRARLMEDMALWFSQTHHMTDALTIHYVCKCMGWLRGHNIALSQKPLVAVLKVATRELKRGEFGRTRRLLYLIDVVERYRGPKERRAVAKMLQRWRIANGDLYAALMRQADERAPR</sequence>
<dbReference type="AlphaFoldDB" id="A0AAD9M385"/>
<comment type="caution">
    <text evidence="1">The sequence shown here is derived from an EMBL/GenBank/DDBJ whole genome shotgun (WGS) entry which is preliminary data.</text>
</comment>
<reference evidence="1" key="1">
    <citation type="submission" date="2021-06" db="EMBL/GenBank/DDBJ databases">
        <title>Comparative genomics, transcriptomics and evolutionary studies reveal genomic signatures of adaptation to plant cell wall in hemibiotrophic fungi.</title>
        <authorList>
            <consortium name="DOE Joint Genome Institute"/>
            <person name="Baroncelli R."/>
            <person name="Diaz J.F."/>
            <person name="Benocci T."/>
            <person name="Peng M."/>
            <person name="Battaglia E."/>
            <person name="Haridas S."/>
            <person name="Andreopoulos W."/>
            <person name="Labutti K."/>
            <person name="Pangilinan J."/>
            <person name="Floch G.L."/>
            <person name="Makela M.R."/>
            <person name="Henrissat B."/>
            <person name="Grigoriev I.V."/>
            <person name="Crouch J.A."/>
            <person name="De Vries R.P."/>
            <person name="Sukno S.A."/>
            <person name="Thon M.R."/>
        </authorList>
    </citation>
    <scope>NUCLEOTIDE SEQUENCE</scope>
    <source>
        <strain evidence="1">MAFF235873</strain>
    </source>
</reference>
<dbReference type="EMBL" id="MU842829">
    <property type="protein sequence ID" value="KAK2032621.1"/>
    <property type="molecule type" value="Genomic_DNA"/>
</dbReference>
<organism evidence="1 2">
    <name type="scientific">Colletotrichum zoysiae</name>
    <dbReference type="NCBI Taxonomy" id="1216348"/>
    <lineage>
        <taxon>Eukaryota</taxon>
        <taxon>Fungi</taxon>
        <taxon>Dikarya</taxon>
        <taxon>Ascomycota</taxon>
        <taxon>Pezizomycotina</taxon>
        <taxon>Sordariomycetes</taxon>
        <taxon>Hypocreomycetidae</taxon>
        <taxon>Glomerellales</taxon>
        <taxon>Glomerellaceae</taxon>
        <taxon>Colletotrichum</taxon>
        <taxon>Colletotrichum graminicola species complex</taxon>
    </lineage>
</organism>
<keyword evidence="2" id="KW-1185">Reference proteome</keyword>
<protein>
    <submittedName>
        <fullName evidence="1">Uncharacterized protein</fullName>
    </submittedName>
</protein>